<dbReference type="RefSeq" id="WP_341799046.1">
    <property type="nucleotide sequence ID" value="NZ_SLXU01000042.1"/>
</dbReference>
<comment type="caution">
    <text evidence="2">The sequence shown here is derived from an EMBL/GenBank/DDBJ whole genome shotgun (WGS) entry which is preliminary data.</text>
</comment>
<dbReference type="Gene3D" id="3.40.50.1820">
    <property type="entry name" value="alpha/beta hydrolase"/>
    <property type="match status" value="1"/>
</dbReference>
<dbReference type="InterPro" id="IPR029058">
    <property type="entry name" value="AB_hydrolase_fold"/>
</dbReference>
<evidence type="ECO:0000313" key="2">
    <source>
        <dbReference type="EMBL" id="TCP58330.1"/>
    </source>
</evidence>
<dbReference type="SUPFAM" id="SSF53474">
    <property type="entry name" value="alpha/beta-Hydrolases"/>
    <property type="match status" value="1"/>
</dbReference>
<name>A0A4R2R5R6_9RHOB</name>
<accession>A0A4R2R5R6</accession>
<keyword evidence="3" id="KW-1185">Reference proteome</keyword>
<feature type="domain" description="AB hydrolase-1" evidence="1">
    <location>
        <begin position="40"/>
        <end position="126"/>
    </location>
</feature>
<feature type="non-terminal residue" evidence="2">
    <location>
        <position position="1"/>
    </location>
</feature>
<dbReference type="Proteomes" id="UP000295050">
    <property type="component" value="Unassembled WGS sequence"/>
</dbReference>
<proteinExistence type="predicted"/>
<dbReference type="InterPro" id="IPR000073">
    <property type="entry name" value="AB_hydrolase_1"/>
</dbReference>
<dbReference type="EMBL" id="SLXU01000042">
    <property type="protein sequence ID" value="TCP58330.1"/>
    <property type="molecule type" value="Genomic_DNA"/>
</dbReference>
<sequence>RLMALNPFSASEVSRWLGNAAGVGAIIGGTGSRLSPEGLALYRRLVADRRHMDATLAMVSQWDLGGLQADLSGIDLPCLFIVGDMDRAVPPAGCVRAAGRMPRARVEHFPELGHLGHEEAPEAVSARILAFLDGLA</sequence>
<evidence type="ECO:0000313" key="3">
    <source>
        <dbReference type="Proteomes" id="UP000295050"/>
    </source>
</evidence>
<gene>
    <name evidence="2" type="ORF">EV663_1421</name>
</gene>
<organism evidence="2 3">
    <name type="scientific">Rhodovulum bhavnagarense</name>
    <dbReference type="NCBI Taxonomy" id="992286"/>
    <lineage>
        <taxon>Bacteria</taxon>
        <taxon>Pseudomonadati</taxon>
        <taxon>Pseudomonadota</taxon>
        <taxon>Alphaproteobacteria</taxon>
        <taxon>Rhodobacterales</taxon>
        <taxon>Paracoccaceae</taxon>
        <taxon>Rhodovulum</taxon>
    </lineage>
</organism>
<reference evidence="2 3" key="1">
    <citation type="submission" date="2019-03" db="EMBL/GenBank/DDBJ databases">
        <title>Genomic Encyclopedia of Type Strains, Phase IV (KMG-IV): sequencing the most valuable type-strain genomes for metagenomic binning, comparative biology and taxonomic classification.</title>
        <authorList>
            <person name="Goeker M."/>
        </authorList>
    </citation>
    <scope>NUCLEOTIDE SEQUENCE [LARGE SCALE GENOMIC DNA]</scope>
    <source>
        <strain evidence="2 3">DSM 24766</strain>
    </source>
</reference>
<evidence type="ECO:0000259" key="1">
    <source>
        <dbReference type="Pfam" id="PF12697"/>
    </source>
</evidence>
<dbReference type="AlphaFoldDB" id="A0A4R2R5R6"/>
<dbReference type="Pfam" id="PF12697">
    <property type="entry name" value="Abhydrolase_6"/>
    <property type="match status" value="1"/>
</dbReference>
<protein>
    <recommendedName>
        <fullName evidence="1">AB hydrolase-1 domain-containing protein</fullName>
    </recommendedName>
</protein>